<accession>A0A2T3IF41</accession>
<name>A0A2T3IF41_9GAMM</name>
<sequence>MTVEDISFYNGQSIIVPKFGLDEGLSQQTSLQLEDEEDWAKFNNMRDTFNQDLSQLRTADYRTVVSNLLTNSISDSTLDRLVGKKLTIEITEDGKVCVL</sequence>
<evidence type="ECO:0000313" key="1">
    <source>
        <dbReference type="EMBL" id="PSU24124.1"/>
    </source>
</evidence>
<dbReference type="Proteomes" id="UP000240254">
    <property type="component" value="Unassembled WGS sequence"/>
</dbReference>
<reference evidence="1 2" key="1">
    <citation type="submission" date="2018-03" db="EMBL/GenBank/DDBJ databases">
        <title>Whole genome sequencing of Histamine producing bacteria.</title>
        <authorList>
            <person name="Butler K."/>
        </authorList>
    </citation>
    <scope>NUCLEOTIDE SEQUENCE [LARGE SCALE GENOMIC DNA]</scope>
    <source>
        <strain evidence="1 2">BS2</strain>
    </source>
</reference>
<dbReference type="EMBL" id="PYMK01000029">
    <property type="protein sequence ID" value="PSU24124.1"/>
    <property type="molecule type" value="Genomic_DNA"/>
</dbReference>
<comment type="caution">
    <text evidence="1">The sequence shown here is derived from an EMBL/GenBank/DDBJ whole genome shotgun (WGS) entry which is preliminary data.</text>
</comment>
<proteinExistence type="predicted"/>
<dbReference type="AlphaFoldDB" id="A0A2T3IF41"/>
<gene>
    <name evidence="1" type="ORF">CTM88_19295</name>
</gene>
<protein>
    <submittedName>
        <fullName evidence="1">Uncharacterized protein</fullName>
    </submittedName>
</protein>
<organism evidence="1 2">
    <name type="scientific">Photobacterium aquimaris</name>
    <dbReference type="NCBI Taxonomy" id="512643"/>
    <lineage>
        <taxon>Bacteria</taxon>
        <taxon>Pseudomonadati</taxon>
        <taxon>Pseudomonadota</taxon>
        <taxon>Gammaproteobacteria</taxon>
        <taxon>Vibrionales</taxon>
        <taxon>Vibrionaceae</taxon>
        <taxon>Photobacterium</taxon>
    </lineage>
</organism>
<evidence type="ECO:0000313" key="2">
    <source>
        <dbReference type="Proteomes" id="UP000240254"/>
    </source>
</evidence>